<dbReference type="Pfam" id="PF00550">
    <property type="entry name" value="PP-binding"/>
    <property type="match status" value="1"/>
</dbReference>
<keyword evidence="3" id="KW-0597">Phosphoprotein</keyword>
<gene>
    <name evidence="6" type="ORF">HGA13_29475</name>
</gene>
<dbReference type="InterPro" id="IPR001242">
    <property type="entry name" value="Condensation_dom"/>
</dbReference>
<dbReference type="Gene3D" id="1.10.1200.10">
    <property type="entry name" value="ACP-like"/>
    <property type="match status" value="1"/>
</dbReference>
<dbReference type="Pfam" id="PF00501">
    <property type="entry name" value="AMP-binding"/>
    <property type="match status" value="1"/>
</dbReference>
<dbReference type="EMBL" id="JAAXOO010000008">
    <property type="protein sequence ID" value="NKY37171.1"/>
    <property type="molecule type" value="Genomic_DNA"/>
</dbReference>
<dbReference type="GO" id="GO:0008610">
    <property type="term" value="P:lipid biosynthetic process"/>
    <property type="evidence" value="ECO:0007669"/>
    <property type="project" value="UniProtKB-ARBA"/>
</dbReference>
<dbReference type="InterPro" id="IPR000873">
    <property type="entry name" value="AMP-dep_synth/lig_dom"/>
</dbReference>
<sequence length="1493" mass="159972">MSIIANDANRAARPDEGDRTPPNRYPLSSGQRRAWFLQTRDPGDTALNLPVGYRLQGSLDSERLRAAVQSVTDRHEILRTTYGLDSDGEPYQQVRTDLLLPWQEHDLRDLAAEPARRRAEVLTRRALARPFDPAAETPLRVTLIRLAASEYLLLLVVHTIAWDDESASIFAAELSVAYNDTTLAPPPVRFIEQFGEAAGGDDREYWRQSLTPLPEALELPGRPAPRGAGPATVEHTSRPLPATLLDLAREAAAGAGTDETTVLLAAFAALVHRYTGADDFLVAVPASTRGLRAAGVIGYFGNTVLIRATPRPEQSFAEFHAGLAATVAGGRAHRRIGIDEVVHAVNPDRTGARDGLAQLARIGFGIREPIAVPELAGVRATLETSGSPDAPVPLRITVVLDRDRPRLVADHRSEQLDRPLVEQLLGHYVQLLDSVLHDPGARIGELDLFGHRDRAALLARSHGALVPHAPATLVALVEERVAAAGDDAAVVAPAAAGGADLELSYRELNGRANRLARELVAQGIGTDDLVAVRIANSAEFVVAVLAVLKAGAAYLPIDPAYPEQRIDFLDRDARPRLVLGRAELAAAEERAAGLPGHDLSDIERVRPLRPGNLAYVIYTSGSTGTPKGVGVAHAAIAEHLRGFGAEWDMTAQDRLLQSSSVSFDASLLDIFLTLSLGACLVIPKPDALRDIPYISELIGRYGVTVLHMVPSLLSTFLMLPEVTEWRALRRVPVGGEALLGEVADRFARVFDAELRNHYGPTEAVVSATHLTVRGPQGAGVVPVGVPNRNVYVYLLDNRLQLVPDGVLGEIYLGGAQLARGYLHRAGLTAERFVADPFHPGQRLYRTGDLARRNSRGEIEFAGRADEQVKVRGHRIESGEVQAALSAHPGVGACAVVAFQEPVTGTGLAAYLVPAAGALDVAEVRAFAAKSLPDYMLPTAWAVLAEIPLTEHGKLDKRALPEPRRFATGERRPPSTPTEIRLAELFGALFGCAEIGADDSFFELGGHSLLANRLILLIREEFGVEIDVRAPFDTPTVAGLAALVDATPVTATGRPELDRRPRPERIPLSYNQRAVLAGGDIGPARLVAHLDGPLDRDALTAAVHDVFERYEILRTVPATADDEWYQAVRPGPLPDPAVIEVVEQQWPRPAPRFDRAAGPLLHPRLGILGPDQHVLELTADRLVADERSLRIVLTDLATAYRSRVGNGSAPRWSGPAVDYADYTLWQSAVVESAGPQLEQLRAGLRGLPDLSASPVAVPARSAEFTVPSALRRRLRAHAETVGASEYMLYQAVVAALMHALGAGVDIALGAPLSGRADSAVSEVVGPLSAAVVLRHDLSGDPALRAVLDRARGTAFGVYGGHDMLIDGVAAAVCPGRSPYDLCRAVVDFGELCPPQQFWLDDEVAARITDSAPGIAHRLAFAFGSAGDGGLHATVRAEAARHDQQTVELLARYLEELLTTFVESPDLPVSEAVALDATRALWTADGGLSLQPPGS</sequence>
<dbReference type="RefSeq" id="WP_068040994.1">
    <property type="nucleotide sequence ID" value="NZ_JAAXOO010000008.1"/>
</dbReference>
<protein>
    <submittedName>
        <fullName evidence="6">Non-ribosomal peptide synthetase</fullName>
    </submittedName>
</protein>
<dbReference type="GO" id="GO:0043041">
    <property type="term" value="P:amino acid activation for nonribosomal peptide biosynthetic process"/>
    <property type="evidence" value="ECO:0007669"/>
    <property type="project" value="TreeGrafter"/>
</dbReference>
<dbReference type="InterPro" id="IPR023213">
    <property type="entry name" value="CAT-like_dom_sf"/>
</dbReference>
<dbReference type="SUPFAM" id="SSF52777">
    <property type="entry name" value="CoA-dependent acyltransferases"/>
    <property type="match status" value="4"/>
</dbReference>
<evidence type="ECO:0000313" key="7">
    <source>
        <dbReference type="Proteomes" id="UP000565715"/>
    </source>
</evidence>
<dbReference type="SUPFAM" id="SSF47336">
    <property type="entry name" value="ACP-like"/>
    <property type="match status" value="1"/>
</dbReference>
<organism evidence="6 7">
    <name type="scientific">Nocardia speluncae</name>
    <dbReference type="NCBI Taxonomy" id="419477"/>
    <lineage>
        <taxon>Bacteria</taxon>
        <taxon>Bacillati</taxon>
        <taxon>Actinomycetota</taxon>
        <taxon>Actinomycetes</taxon>
        <taxon>Mycobacteriales</taxon>
        <taxon>Nocardiaceae</taxon>
        <taxon>Nocardia</taxon>
    </lineage>
</organism>
<feature type="compositionally biased region" description="Low complexity" evidence="4">
    <location>
        <begin position="220"/>
        <end position="231"/>
    </location>
</feature>
<comment type="caution">
    <text evidence="6">The sequence shown here is derived from an EMBL/GenBank/DDBJ whole genome shotgun (WGS) entry which is preliminary data.</text>
</comment>
<dbReference type="Gene3D" id="3.30.300.30">
    <property type="match status" value="1"/>
</dbReference>
<feature type="compositionally biased region" description="Basic and acidic residues" evidence="4">
    <location>
        <begin position="10"/>
        <end position="21"/>
    </location>
</feature>
<evidence type="ECO:0000256" key="4">
    <source>
        <dbReference type="SAM" id="MobiDB-lite"/>
    </source>
</evidence>
<dbReference type="Gene3D" id="3.30.559.30">
    <property type="entry name" value="Nonribosomal peptide synthetase, condensation domain"/>
    <property type="match status" value="2"/>
</dbReference>
<dbReference type="InterPro" id="IPR020845">
    <property type="entry name" value="AMP-binding_CS"/>
</dbReference>
<dbReference type="GO" id="GO:0005829">
    <property type="term" value="C:cytosol"/>
    <property type="evidence" value="ECO:0007669"/>
    <property type="project" value="TreeGrafter"/>
</dbReference>
<dbReference type="GO" id="GO:0044550">
    <property type="term" value="P:secondary metabolite biosynthetic process"/>
    <property type="evidence" value="ECO:0007669"/>
    <property type="project" value="TreeGrafter"/>
</dbReference>
<dbReference type="UniPathway" id="UPA00011"/>
<feature type="region of interest" description="Disordered" evidence="4">
    <location>
        <begin position="216"/>
        <end position="235"/>
    </location>
</feature>
<dbReference type="InterPro" id="IPR009081">
    <property type="entry name" value="PP-bd_ACP"/>
</dbReference>
<dbReference type="InterPro" id="IPR036736">
    <property type="entry name" value="ACP-like_sf"/>
</dbReference>
<evidence type="ECO:0000256" key="1">
    <source>
        <dbReference type="ARBA" id="ARBA00001957"/>
    </source>
</evidence>
<dbReference type="InterPro" id="IPR045851">
    <property type="entry name" value="AMP-bd_C_sf"/>
</dbReference>
<accession>A0A846XLF6</accession>
<dbReference type="InterPro" id="IPR020806">
    <property type="entry name" value="PKS_PP-bd"/>
</dbReference>
<dbReference type="Gene3D" id="2.30.38.10">
    <property type="entry name" value="Luciferase, Domain 3"/>
    <property type="match status" value="1"/>
</dbReference>
<evidence type="ECO:0000256" key="2">
    <source>
        <dbReference type="ARBA" id="ARBA00022450"/>
    </source>
</evidence>
<dbReference type="Gene3D" id="3.40.50.980">
    <property type="match status" value="2"/>
</dbReference>
<dbReference type="Pfam" id="PF13193">
    <property type="entry name" value="AMP-binding_C"/>
    <property type="match status" value="1"/>
</dbReference>
<keyword evidence="2" id="KW-0596">Phosphopantetheine</keyword>
<evidence type="ECO:0000313" key="6">
    <source>
        <dbReference type="EMBL" id="NKY37171.1"/>
    </source>
</evidence>
<dbReference type="FunFam" id="3.40.50.12780:FF:000012">
    <property type="entry name" value="Non-ribosomal peptide synthetase"/>
    <property type="match status" value="1"/>
</dbReference>
<dbReference type="PANTHER" id="PTHR45527:SF1">
    <property type="entry name" value="FATTY ACID SYNTHASE"/>
    <property type="match status" value="1"/>
</dbReference>
<evidence type="ECO:0000259" key="5">
    <source>
        <dbReference type="PROSITE" id="PS50075"/>
    </source>
</evidence>
<dbReference type="CDD" id="cd05930">
    <property type="entry name" value="A_NRPS"/>
    <property type="match status" value="1"/>
</dbReference>
<dbReference type="GO" id="GO:0031177">
    <property type="term" value="F:phosphopantetheine binding"/>
    <property type="evidence" value="ECO:0007669"/>
    <property type="project" value="InterPro"/>
</dbReference>
<evidence type="ECO:0000256" key="3">
    <source>
        <dbReference type="ARBA" id="ARBA00022553"/>
    </source>
</evidence>
<dbReference type="InterPro" id="IPR010071">
    <property type="entry name" value="AA_adenyl_dom"/>
</dbReference>
<comment type="cofactor">
    <cofactor evidence="1">
        <name>pantetheine 4'-phosphate</name>
        <dbReference type="ChEBI" id="CHEBI:47942"/>
    </cofactor>
</comment>
<dbReference type="PROSITE" id="PS00455">
    <property type="entry name" value="AMP_BINDING"/>
    <property type="match status" value="1"/>
</dbReference>
<dbReference type="GO" id="GO:0003824">
    <property type="term" value="F:catalytic activity"/>
    <property type="evidence" value="ECO:0007669"/>
    <property type="project" value="InterPro"/>
</dbReference>
<proteinExistence type="predicted"/>
<dbReference type="SMART" id="SM00823">
    <property type="entry name" value="PKS_PP"/>
    <property type="match status" value="1"/>
</dbReference>
<dbReference type="PROSITE" id="PS50075">
    <property type="entry name" value="CARRIER"/>
    <property type="match status" value="1"/>
</dbReference>
<dbReference type="FunFam" id="2.30.38.10:FF:000001">
    <property type="entry name" value="Non-ribosomal peptide synthetase PvdI"/>
    <property type="match status" value="1"/>
</dbReference>
<dbReference type="Gene3D" id="3.30.559.10">
    <property type="entry name" value="Chloramphenicol acetyltransferase-like domain"/>
    <property type="match status" value="2"/>
</dbReference>
<dbReference type="SUPFAM" id="SSF56801">
    <property type="entry name" value="Acetyl-CoA synthetase-like"/>
    <property type="match status" value="1"/>
</dbReference>
<feature type="domain" description="Carrier" evidence="5">
    <location>
        <begin position="972"/>
        <end position="1047"/>
    </location>
</feature>
<keyword evidence="7" id="KW-1185">Reference proteome</keyword>
<feature type="region of interest" description="Disordered" evidence="4">
    <location>
        <begin position="1"/>
        <end position="30"/>
    </location>
</feature>
<dbReference type="InterPro" id="IPR025110">
    <property type="entry name" value="AMP-bd_C"/>
</dbReference>
<dbReference type="FunFam" id="3.40.50.980:FF:000001">
    <property type="entry name" value="Non-ribosomal peptide synthetase"/>
    <property type="match status" value="1"/>
</dbReference>
<dbReference type="NCBIfam" id="TIGR01733">
    <property type="entry name" value="AA-adenyl-dom"/>
    <property type="match status" value="1"/>
</dbReference>
<dbReference type="Pfam" id="PF00668">
    <property type="entry name" value="Condensation"/>
    <property type="match status" value="2"/>
</dbReference>
<reference evidence="6 7" key="1">
    <citation type="submission" date="2020-04" db="EMBL/GenBank/DDBJ databases">
        <title>MicrobeNet Type strains.</title>
        <authorList>
            <person name="Nicholson A.C."/>
        </authorList>
    </citation>
    <scope>NUCLEOTIDE SEQUENCE [LARGE SCALE GENOMIC DNA]</scope>
    <source>
        <strain evidence="6 7">DSM 45078</strain>
    </source>
</reference>
<dbReference type="Proteomes" id="UP000565715">
    <property type="component" value="Unassembled WGS sequence"/>
</dbReference>
<name>A0A846XLF6_9NOCA</name>
<dbReference type="PANTHER" id="PTHR45527">
    <property type="entry name" value="NONRIBOSOMAL PEPTIDE SYNTHETASE"/>
    <property type="match status" value="1"/>
</dbReference>